<sequence>MTRTLVYSTALIAFVAATAMTFAAIFIPDWITFDVTTQTGGHTRKIIGLHRSCSTSALENKCIHFPQYEDCHGTDRYFCSMWRSVGFLMSFAAVFELVTIVAYCVVILGGKQKRETGWKVLAFMLMLVGIVQCASMAIVAYLFDYDDRFFEGWQLDKSFIMCTVSWSIAVISAAFLSLSAFVLPPEEGYELIPSERYVGN</sequence>
<reference evidence="2 3" key="1">
    <citation type="submission" date="2018-05" db="EMBL/GenBank/DDBJ databases">
        <title>Genome sequencing and assembly of the regulated plant pathogen Lachnellula willkommii and related sister species for the development of diagnostic species identification markers.</title>
        <authorList>
            <person name="Giroux E."/>
            <person name="Bilodeau G."/>
        </authorList>
    </citation>
    <scope>NUCLEOTIDE SEQUENCE [LARGE SCALE GENOMIC DNA]</scope>
    <source>
        <strain evidence="2 3">CBS 268.59</strain>
    </source>
</reference>
<keyword evidence="1" id="KW-1133">Transmembrane helix</keyword>
<evidence type="ECO:0000256" key="1">
    <source>
        <dbReference type="SAM" id="Phobius"/>
    </source>
</evidence>
<protein>
    <submittedName>
        <fullName evidence="2">Uncharacterized protein</fullName>
    </submittedName>
</protein>
<gene>
    <name evidence="2" type="ORF">LSUE1_G003709</name>
</gene>
<name>A0A8T9CAW0_9HELO</name>
<keyword evidence="1" id="KW-0472">Membrane</keyword>
<dbReference type="AlphaFoldDB" id="A0A8T9CAW0"/>
<evidence type="ECO:0000313" key="2">
    <source>
        <dbReference type="EMBL" id="TVY78416.1"/>
    </source>
</evidence>
<dbReference type="OrthoDB" id="61370at2759"/>
<keyword evidence="1" id="KW-0812">Transmembrane</keyword>
<dbReference type="EMBL" id="QGMK01000768">
    <property type="protein sequence ID" value="TVY78416.1"/>
    <property type="molecule type" value="Genomic_DNA"/>
</dbReference>
<dbReference type="Gene3D" id="1.20.140.150">
    <property type="match status" value="1"/>
</dbReference>
<proteinExistence type="predicted"/>
<comment type="caution">
    <text evidence="2">The sequence shown here is derived from an EMBL/GenBank/DDBJ whole genome shotgun (WGS) entry which is preliminary data.</text>
</comment>
<evidence type="ECO:0000313" key="3">
    <source>
        <dbReference type="Proteomes" id="UP000469558"/>
    </source>
</evidence>
<organism evidence="2 3">
    <name type="scientific">Lachnellula suecica</name>
    <dbReference type="NCBI Taxonomy" id="602035"/>
    <lineage>
        <taxon>Eukaryota</taxon>
        <taxon>Fungi</taxon>
        <taxon>Dikarya</taxon>
        <taxon>Ascomycota</taxon>
        <taxon>Pezizomycotina</taxon>
        <taxon>Leotiomycetes</taxon>
        <taxon>Helotiales</taxon>
        <taxon>Lachnaceae</taxon>
        <taxon>Lachnellula</taxon>
    </lineage>
</organism>
<accession>A0A8T9CAW0</accession>
<keyword evidence="3" id="KW-1185">Reference proteome</keyword>
<feature type="transmembrane region" description="Helical" evidence="1">
    <location>
        <begin position="163"/>
        <end position="183"/>
    </location>
</feature>
<feature type="transmembrane region" description="Helical" evidence="1">
    <location>
        <begin position="85"/>
        <end position="108"/>
    </location>
</feature>
<feature type="transmembrane region" description="Helical" evidence="1">
    <location>
        <begin position="120"/>
        <end position="143"/>
    </location>
</feature>
<dbReference type="Proteomes" id="UP000469558">
    <property type="component" value="Unassembled WGS sequence"/>
</dbReference>